<accession>A0A397W5P4</accession>
<name>A0A397W5P4_9GLOM</name>
<dbReference type="EMBL" id="QKWP01000093">
    <property type="protein sequence ID" value="RIB27593.1"/>
    <property type="molecule type" value="Genomic_DNA"/>
</dbReference>
<proteinExistence type="predicted"/>
<protein>
    <submittedName>
        <fullName evidence="1">Uncharacterized protein</fullName>
    </submittedName>
</protein>
<evidence type="ECO:0000313" key="2">
    <source>
        <dbReference type="Proteomes" id="UP000266673"/>
    </source>
</evidence>
<evidence type="ECO:0000313" key="1">
    <source>
        <dbReference type="EMBL" id="RIB27593.1"/>
    </source>
</evidence>
<dbReference type="OrthoDB" id="2440780at2759"/>
<reference evidence="1 2" key="1">
    <citation type="submission" date="2018-06" db="EMBL/GenBank/DDBJ databases">
        <title>Comparative genomics reveals the genomic features of Rhizophagus irregularis, R. cerebriforme, R. diaphanum and Gigaspora rosea, and their symbiotic lifestyle signature.</title>
        <authorList>
            <person name="Morin E."/>
            <person name="San Clemente H."/>
            <person name="Chen E.C.H."/>
            <person name="De La Providencia I."/>
            <person name="Hainaut M."/>
            <person name="Kuo A."/>
            <person name="Kohler A."/>
            <person name="Murat C."/>
            <person name="Tang N."/>
            <person name="Roy S."/>
            <person name="Loubradou J."/>
            <person name="Henrissat B."/>
            <person name="Grigoriev I.V."/>
            <person name="Corradi N."/>
            <person name="Roux C."/>
            <person name="Martin F.M."/>
        </authorList>
    </citation>
    <scope>NUCLEOTIDE SEQUENCE [LARGE SCALE GENOMIC DNA]</scope>
    <source>
        <strain evidence="1 2">DAOM 194757</strain>
    </source>
</reference>
<dbReference type="AlphaFoldDB" id="A0A397W5P4"/>
<keyword evidence="2" id="KW-1185">Reference proteome</keyword>
<dbReference type="Proteomes" id="UP000266673">
    <property type="component" value="Unassembled WGS sequence"/>
</dbReference>
<comment type="caution">
    <text evidence="1">The sequence shown here is derived from an EMBL/GenBank/DDBJ whole genome shotgun (WGS) entry which is preliminary data.</text>
</comment>
<gene>
    <name evidence="1" type="ORF">C2G38_2240023</name>
</gene>
<organism evidence="1 2">
    <name type="scientific">Gigaspora rosea</name>
    <dbReference type="NCBI Taxonomy" id="44941"/>
    <lineage>
        <taxon>Eukaryota</taxon>
        <taxon>Fungi</taxon>
        <taxon>Fungi incertae sedis</taxon>
        <taxon>Mucoromycota</taxon>
        <taxon>Glomeromycotina</taxon>
        <taxon>Glomeromycetes</taxon>
        <taxon>Diversisporales</taxon>
        <taxon>Gigasporaceae</taxon>
        <taxon>Gigaspora</taxon>
    </lineage>
</organism>
<sequence>MILYSCETFSKNINELTSTTPSASLEMAVEPTSKTLDENDNYQSDQDDDNCNIEFRVPEVDSIKDTTTNPIKELFNHIFVNDSLTCFTPIKKLYYSAKIYPNICYLCGSFKIPIVEALP</sequence>